<dbReference type="InterPro" id="IPR004090">
    <property type="entry name" value="Chemotax_Me-accpt_rcpt"/>
</dbReference>
<evidence type="ECO:0000256" key="7">
    <source>
        <dbReference type="ARBA" id="ARBA00022989"/>
    </source>
</evidence>
<evidence type="ECO:0000259" key="15">
    <source>
        <dbReference type="PROSITE" id="PS50112"/>
    </source>
</evidence>
<dbReference type="GO" id="GO:0004888">
    <property type="term" value="F:transmembrane signaling receptor activity"/>
    <property type="evidence" value="ECO:0007669"/>
    <property type="project" value="InterPro"/>
</dbReference>
<dbReference type="PROSITE" id="PS50192">
    <property type="entry name" value="T_SNARE"/>
    <property type="match status" value="1"/>
</dbReference>
<proteinExistence type="inferred from homology"/>
<protein>
    <submittedName>
        <fullName evidence="17">Methyl-accepting chemotaxis sensory transducer with Pas/Pac sensor</fullName>
    </submittedName>
</protein>
<dbReference type="GO" id="GO:0052131">
    <property type="term" value="P:positive aerotaxis"/>
    <property type="evidence" value="ECO:0007669"/>
    <property type="project" value="UniProtKB-ARBA"/>
</dbReference>
<feature type="transmembrane region" description="Helical" evidence="13">
    <location>
        <begin position="166"/>
        <end position="187"/>
    </location>
</feature>
<evidence type="ECO:0000259" key="16">
    <source>
        <dbReference type="PROSITE" id="PS50192"/>
    </source>
</evidence>
<evidence type="ECO:0000256" key="8">
    <source>
        <dbReference type="ARBA" id="ARBA00023136"/>
    </source>
</evidence>
<keyword evidence="4" id="KW-0145">Chemotaxis</keyword>
<dbReference type="FunFam" id="3.30.450.20:FF:000046">
    <property type="entry name" value="Aerotaxis sensor receptor"/>
    <property type="match status" value="1"/>
</dbReference>
<dbReference type="SMART" id="SM00283">
    <property type="entry name" value="MA"/>
    <property type="match status" value="1"/>
</dbReference>
<dbReference type="OrthoDB" id="5675566at2"/>
<gene>
    <name evidence="17" type="ORF">SAMN05216421_0741</name>
</gene>
<evidence type="ECO:0000256" key="12">
    <source>
        <dbReference type="SAM" id="MobiDB-lite"/>
    </source>
</evidence>
<dbReference type="Proteomes" id="UP000243207">
    <property type="component" value="Chromosome I"/>
</dbReference>
<dbReference type="InterPro" id="IPR004089">
    <property type="entry name" value="MCPsignal_dom"/>
</dbReference>
<reference evidence="18" key="1">
    <citation type="submission" date="2016-10" db="EMBL/GenBank/DDBJ databases">
        <authorList>
            <person name="Varghese N."/>
            <person name="Submissions S."/>
        </authorList>
    </citation>
    <scope>NUCLEOTIDE SEQUENCE [LARGE SCALE GENOMIC DNA]</scope>
    <source>
        <strain evidence="18">NRRL B-51270</strain>
    </source>
</reference>
<dbReference type="GO" id="GO:0007165">
    <property type="term" value="P:signal transduction"/>
    <property type="evidence" value="ECO:0007669"/>
    <property type="project" value="UniProtKB-KW"/>
</dbReference>
<keyword evidence="2" id="KW-1003">Cell membrane</keyword>
<dbReference type="Gene3D" id="3.30.450.20">
    <property type="entry name" value="PAS domain"/>
    <property type="match status" value="1"/>
</dbReference>
<feature type="domain" description="Methyl-accepting transducer" evidence="14">
    <location>
        <begin position="246"/>
        <end position="482"/>
    </location>
</feature>
<accession>A0A1H1NQ66</accession>
<dbReference type="Pfam" id="PF08447">
    <property type="entry name" value="PAS_3"/>
    <property type="match status" value="1"/>
</dbReference>
<dbReference type="NCBIfam" id="TIGR00229">
    <property type="entry name" value="sensory_box"/>
    <property type="match status" value="1"/>
</dbReference>
<keyword evidence="5" id="KW-0997">Cell inner membrane</keyword>
<keyword evidence="18" id="KW-1185">Reference proteome</keyword>
<feature type="compositionally biased region" description="Polar residues" evidence="12">
    <location>
        <begin position="256"/>
        <end position="268"/>
    </location>
</feature>
<dbReference type="PRINTS" id="PR00260">
    <property type="entry name" value="CHEMTRNSDUCR"/>
</dbReference>
<evidence type="ECO:0000256" key="6">
    <source>
        <dbReference type="ARBA" id="ARBA00022692"/>
    </source>
</evidence>
<comment type="subcellular location">
    <subcellularLocation>
        <location evidence="1">Cell inner membrane</location>
        <topology evidence="1">Multi-pass membrane protein</topology>
    </subcellularLocation>
</comment>
<keyword evidence="6 13" id="KW-0812">Transmembrane</keyword>
<dbReference type="PROSITE" id="PS50112">
    <property type="entry name" value="PAS"/>
    <property type="match status" value="1"/>
</dbReference>
<dbReference type="CDD" id="cd11386">
    <property type="entry name" value="MCP_signal"/>
    <property type="match status" value="1"/>
</dbReference>
<dbReference type="RefSeq" id="WP_093391884.1">
    <property type="nucleotide sequence ID" value="NZ_LT629736.1"/>
</dbReference>
<feature type="domain" description="PAS" evidence="15">
    <location>
        <begin position="21"/>
        <end position="76"/>
    </location>
</feature>
<dbReference type="InterPro" id="IPR000014">
    <property type="entry name" value="PAS"/>
</dbReference>
<evidence type="ECO:0000256" key="3">
    <source>
        <dbReference type="ARBA" id="ARBA00022481"/>
    </source>
</evidence>
<evidence type="ECO:0000259" key="14">
    <source>
        <dbReference type="PROSITE" id="PS50111"/>
    </source>
</evidence>
<dbReference type="InterPro" id="IPR013655">
    <property type="entry name" value="PAS_fold_3"/>
</dbReference>
<dbReference type="InterPro" id="IPR035965">
    <property type="entry name" value="PAS-like_dom_sf"/>
</dbReference>
<comment type="similarity">
    <text evidence="10">Belongs to the methyl-accepting chemotaxis (MCP) protein family.</text>
</comment>
<evidence type="ECO:0000313" key="17">
    <source>
        <dbReference type="EMBL" id="SDS01164.1"/>
    </source>
</evidence>
<organism evidence="17 18">
    <name type="scientific">Halopseudomonas xinjiangensis</name>
    <dbReference type="NCBI Taxonomy" id="487184"/>
    <lineage>
        <taxon>Bacteria</taxon>
        <taxon>Pseudomonadati</taxon>
        <taxon>Pseudomonadota</taxon>
        <taxon>Gammaproteobacteria</taxon>
        <taxon>Pseudomonadales</taxon>
        <taxon>Pseudomonadaceae</taxon>
        <taxon>Halopseudomonas</taxon>
    </lineage>
</organism>
<keyword evidence="8 13" id="KW-0472">Membrane</keyword>
<feature type="transmembrane region" description="Helical" evidence="13">
    <location>
        <begin position="141"/>
        <end position="160"/>
    </location>
</feature>
<dbReference type="SUPFAM" id="SSF55785">
    <property type="entry name" value="PYP-like sensor domain (PAS domain)"/>
    <property type="match status" value="1"/>
</dbReference>
<dbReference type="AlphaFoldDB" id="A0A1H1NQ66"/>
<keyword evidence="9 11" id="KW-0807">Transducer</keyword>
<dbReference type="SUPFAM" id="SSF58104">
    <property type="entry name" value="Methyl-accepting chemotaxis protein (MCP) signaling domain"/>
    <property type="match status" value="1"/>
</dbReference>
<keyword evidence="7 13" id="KW-1133">Transmembrane helix</keyword>
<feature type="domain" description="T-SNARE coiled-coil homology" evidence="16">
    <location>
        <begin position="433"/>
        <end position="495"/>
    </location>
</feature>
<dbReference type="Pfam" id="PF00015">
    <property type="entry name" value="MCPsignal"/>
    <property type="match status" value="1"/>
</dbReference>
<dbReference type="PROSITE" id="PS50111">
    <property type="entry name" value="CHEMOTAXIS_TRANSDUC_2"/>
    <property type="match status" value="1"/>
</dbReference>
<dbReference type="EMBL" id="LT629736">
    <property type="protein sequence ID" value="SDS01164.1"/>
    <property type="molecule type" value="Genomic_DNA"/>
</dbReference>
<dbReference type="PANTHER" id="PTHR32089:SF74">
    <property type="entry name" value="METHYL-ACCEPTING CHEMOTAXIS PROTEIN AER"/>
    <property type="match status" value="1"/>
</dbReference>
<evidence type="ECO:0000256" key="1">
    <source>
        <dbReference type="ARBA" id="ARBA00004429"/>
    </source>
</evidence>
<evidence type="ECO:0000256" key="13">
    <source>
        <dbReference type="SAM" id="Phobius"/>
    </source>
</evidence>
<name>A0A1H1NQ66_9GAMM</name>
<dbReference type="InterPro" id="IPR000727">
    <property type="entry name" value="T_SNARE_dom"/>
</dbReference>
<dbReference type="CDD" id="cd00130">
    <property type="entry name" value="PAS"/>
    <property type="match status" value="1"/>
</dbReference>
<evidence type="ECO:0000313" key="18">
    <source>
        <dbReference type="Proteomes" id="UP000243207"/>
    </source>
</evidence>
<evidence type="ECO:0000256" key="9">
    <source>
        <dbReference type="ARBA" id="ARBA00023224"/>
    </source>
</evidence>
<dbReference type="SMART" id="SM00091">
    <property type="entry name" value="PAS"/>
    <property type="match status" value="1"/>
</dbReference>
<dbReference type="STRING" id="487184.SAMN05216421_0741"/>
<evidence type="ECO:0000256" key="10">
    <source>
        <dbReference type="ARBA" id="ARBA00029447"/>
    </source>
</evidence>
<evidence type="ECO:0000256" key="5">
    <source>
        <dbReference type="ARBA" id="ARBA00022519"/>
    </source>
</evidence>
<dbReference type="Gene3D" id="1.10.287.950">
    <property type="entry name" value="Methyl-accepting chemotaxis protein"/>
    <property type="match status" value="1"/>
</dbReference>
<evidence type="ECO:0000256" key="4">
    <source>
        <dbReference type="ARBA" id="ARBA00022500"/>
    </source>
</evidence>
<dbReference type="PANTHER" id="PTHR32089">
    <property type="entry name" value="METHYL-ACCEPTING CHEMOTAXIS PROTEIN MCPB"/>
    <property type="match status" value="1"/>
</dbReference>
<evidence type="ECO:0000256" key="2">
    <source>
        <dbReference type="ARBA" id="ARBA00022475"/>
    </source>
</evidence>
<keyword evidence="3" id="KW-0488">Methylation</keyword>
<dbReference type="GO" id="GO:0005886">
    <property type="term" value="C:plasma membrane"/>
    <property type="evidence" value="ECO:0007669"/>
    <property type="project" value="UniProtKB-SubCell"/>
</dbReference>
<dbReference type="FunFam" id="1.10.287.950:FF:000001">
    <property type="entry name" value="Methyl-accepting chemotaxis sensory transducer"/>
    <property type="match status" value="1"/>
</dbReference>
<feature type="region of interest" description="Disordered" evidence="12">
    <location>
        <begin position="247"/>
        <end position="274"/>
    </location>
</feature>
<sequence>MRNNLPITQRERTFKPEQRLISATNLKGQIVYCNDAFVDISGFTREELIGSPHNLVRHPDTPAAVFAHMWTDLKDGRSWMGIVKNRCKNGDHYWVNAYATPIWENGQVTGYESVRVRTTAAQVERAEALYRRLNEGRSAHTTDWAGIVLPAAFGISAAAIGGGLTIAFGGMGAAVACAASIPAAWVYKQIGDNRMQRAIGAADDAIIDPLLATMYTPHRGVLGQLEMAMHSQQARLRTCLTRVMDSTEGLRKQAEESSQLARSSSDGLSRQRQETDMVATAINEMAAATQEVSGNVQRTADATREASALATRGKQVASQARDAIEVLSESVRSAANVSNQLSLDAREIGSVVDVIKGIAEQTNLLALNAAIEAARAGEQGRGFAVVADEVRALASRTASSTEEIHKLIENLQTAAARAVTTMHSGHEQAEIGVSRVVEADEALDGIRTAIDQINEMTGQIAAAAEEQSAVADEINRNVVNIAGLSDSTASQAARSADVGIELAATARQQTALVERFAKR</sequence>
<evidence type="ECO:0000256" key="11">
    <source>
        <dbReference type="PROSITE-ProRule" id="PRU00284"/>
    </source>
</evidence>